<dbReference type="SUPFAM" id="SSF56935">
    <property type="entry name" value="Porins"/>
    <property type="match status" value="1"/>
</dbReference>
<evidence type="ECO:0000313" key="3">
    <source>
        <dbReference type="Proteomes" id="UP001250662"/>
    </source>
</evidence>
<dbReference type="Gene3D" id="2.170.130.10">
    <property type="entry name" value="TonB-dependent receptor, plug domain"/>
    <property type="match status" value="1"/>
</dbReference>
<dbReference type="SUPFAM" id="SSF49464">
    <property type="entry name" value="Carboxypeptidase regulatory domain-like"/>
    <property type="match status" value="2"/>
</dbReference>
<proteinExistence type="predicted"/>
<gene>
    <name evidence="2" type="ORF">RM520_06860</name>
</gene>
<dbReference type="RefSeq" id="WP_311387450.1">
    <property type="nucleotide sequence ID" value="NZ_JAVRHU010000002.1"/>
</dbReference>
<dbReference type="InterPro" id="IPR011990">
    <property type="entry name" value="TPR-like_helical_dom_sf"/>
</dbReference>
<dbReference type="InterPro" id="IPR037066">
    <property type="entry name" value="Plug_dom_sf"/>
</dbReference>
<comment type="caution">
    <text evidence="2">The sequence shown here is derived from an EMBL/GenBank/DDBJ whole genome shotgun (WGS) entry which is preliminary data.</text>
</comment>
<reference evidence="2 3" key="1">
    <citation type="submission" date="2023-09" db="EMBL/GenBank/DDBJ databases">
        <authorList>
            <person name="Rey-Velasco X."/>
        </authorList>
    </citation>
    <scope>NUCLEOTIDE SEQUENCE [LARGE SCALE GENOMIC DNA]</scope>
    <source>
        <strain evidence="2 3">P007</strain>
    </source>
</reference>
<keyword evidence="1" id="KW-0732">Signal</keyword>
<feature type="chain" id="PRO_5045528862" evidence="1">
    <location>
        <begin position="18"/>
        <end position="839"/>
    </location>
</feature>
<name>A0ABU3BGN7_9FLAO</name>
<dbReference type="Gene3D" id="2.60.40.1120">
    <property type="entry name" value="Carboxypeptidase-like, regulatory domain"/>
    <property type="match status" value="1"/>
</dbReference>
<dbReference type="EMBL" id="JAVRHU010000002">
    <property type="protein sequence ID" value="MDT0621336.1"/>
    <property type="molecule type" value="Genomic_DNA"/>
</dbReference>
<evidence type="ECO:0000313" key="2">
    <source>
        <dbReference type="EMBL" id="MDT0621336.1"/>
    </source>
</evidence>
<feature type="signal peptide" evidence="1">
    <location>
        <begin position="1"/>
        <end position="17"/>
    </location>
</feature>
<sequence length="839" mass="95086">MKKLLFLFLAVPLVIFAQEQRKLSGTISSDYQVLPDVKVTVVDKEIVTASNQRGWYEIAVETGDKVQFSSIGMKTITIMVEDVTRILNLEMSSETTDLEEVVVTKKLNKSQELLEKEFRYNPDIVKSVFRYFEPKRFVGQTRMINMDGLEHNSQCILDLLTEQLDDISRIGTCAGDGKIFIGLNSIKASPITVFDIDGQVFQDVPFWLDLRKIKRIAIVQGRYWANYYGDAALNGVVIINTTDLNALRGVVDKGRLRDNYIKEANLSEQYHAENKRRKQNQKVISGTVSDGRAPIANVNISVSNTNEATTTNEKGKYKIRAGQGDIISYSYVGLKTVNIKVEDITRILNPILIPEVTQLDEVEVTASKRRSQKDLEEDYYSNENIIKTAWGYLDADRAAGNVRFLNEEQINPVSLCILDLLRGKFAGVNVTGDCFSGGGVSIRGLNSIMNNTGAIFDVDGQIFTNAPIWLDVNSFKRIAILSNLGLTAQYGNFGRGGVVVINTTNGTLKTNNGVDQALLRNNFVSGRILTKEDIDKNKPQYLKELEASTSFEGAKGVFDKHAKAYKGSPYFHLDAYTYFTEKWKQQKYADGIIKNNYALFQNNAVLLKALAYHFDAQERFEMANTVYKEAFLLRPNYAQSYLDMANTYRDINEPKMAASMYARYQYLLEEGFMQQDTIGFGPIIEREFNNLLTLDKSAVVHSEKANELYIAEEDFAGTRLVFEWNDSEAEFDLQFVNPGKQFYTWNHSLADNEETISREKNFGYNITEYLIDGSLPGNWSVNVNYLGNKSLTPTYLKATIYYAYGSRNQRKEVKVFKLSLKDVNQELFRLQSFSKVAVR</sequence>
<accession>A0ABU3BGN7</accession>
<protein>
    <submittedName>
        <fullName evidence="2">Carboxypeptidase-like regulatory domain-containing protein</fullName>
    </submittedName>
</protein>
<organism evidence="2 3">
    <name type="scientific">Croceitalea vernalis</name>
    <dbReference type="NCBI Taxonomy" id="3075599"/>
    <lineage>
        <taxon>Bacteria</taxon>
        <taxon>Pseudomonadati</taxon>
        <taxon>Bacteroidota</taxon>
        <taxon>Flavobacteriia</taxon>
        <taxon>Flavobacteriales</taxon>
        <taxon>Flavobacteriaceae</taxon>
        <taxon>Croceitalea</taxon>
    </lineage>
</organism>
<dbReference type="InterPro" id="IPR008969">
    <property type="entry name" value="CarboxyPept-like_regulatory"/>
</dbReference>
<dbReference type="Pfam" id="PF13715">
    <property type="entry name" value="CarbopepD_reg_2"/>
    <property type="match status" value="2"/>
</dbReference>
<evidence type="ECO:0000256" key="1">
    <source>
        <dbReference type="SAM" id="SignalP"/>
    </source>
</evidence>
<dbReference type="Proteomes" id="UP001250662">
    <property type="component" value="Unassembled WGS sequence"/>
</dbReference>
<keyword evidence="3" id="KW-1185">Reference proteome</keyword>
<dbReference type="Gene3D" id="1.25.40.10">
    <property type="entry name" value="Tetratricopeptide repeat domain"/>
    <property type="match status" value="1"/>
</dbReference>